<dbReference type="InterPro" id="IPR054211">
    <property type="entry name" value="DUF6918"/>
</dbReference>
<name>A0A1L9AVL5_9BACT</name>
<protein>
    <submittedName>
        <fullName evidence="1">Uncharacterized protein</fullName>
    </submittedName>
</protein>
<reference evidence="1 2" key="2">
    <citation type="submission" date="2016-12" db="EMBL/GenBank/DDBJ databases">
        <title>Draft Genome Sequence of Cystobacter ferrugineus Strain Cbfe23.</title>
        <authorList>
            <person name="Akbar S."/>
            <person name="Dowd S.E."/>
            <person name="Stevens D.C."/>
        </authorList>
    </citation>
    <scope>NUCLEOTIDE SEQUENCE [LARGE SCALE GENOMIC DNA]</scope>
    <source>
        <strain evidence="1 2">Cbfe23</strain>
    </source>
</reference>
<dbReference type="STRING" id="83449.BON30_45410"/>
<dbReference type="Pfam" id="PF21893">
    <property type="entry name" value="DUF6918"/>
    <property type="match status" value="1"/>
</dbReference>
<sequence>MASLTETLTNDTKKAAVIDDCCTLIDAEVADKGGISGLAIKAGYAAVKGIKPGFIKHAVEDLLPEFSKALDPLYQEAKTGGKPVAAYFTSNASRVAGALLAITDAKVSHSKSGLIKGTYEKLRGTAVKNVESAVPRLGALIARHAG</sequence>
<dbReference type="EMBL" id="MPIN01000023">
    <property type="protein sequence ID" value="OJH34049.1"/>
    <property type="molecule type" value="Genomic_DNA"/>
</dbReference>
<dbReference type="Proteomes" id="UP000182229">
    <property type="component" value="Unassembled WGS sequence"/>
</dbReference>
<dbReference type="OrthoDB" id="530636at2"/>
<evidence type="ECO:0000313" key="2">
    <source>
        <dbReference type="Proteomes" id="UP000182229"/>
    </source>
</evidence>
<organism evidence="1 2">
    <name type="scientific">Cystobacter ferrugineus</name>
    <dbReference type="NCBI Taxonomy" id="83449"/>
    <lineage>
        <taxon>Bacteria</taxon>
        <taxon>Pseudomonadati</taxon>
        <taxon>Myxococcota</taxon>
        <taxon>Myxococcia</taxon>
        <taxon>Myxococcales</taxon>
        <taxon>Cystobacterineae</taxon>
        <taxon>Archangiaceae</taxon>
        <taxon>Cystobacter</taxon>
    </lineage>
</organism>
<keyword evidence="2" id="KW-1185">Reference proteome</keyword>
<accession>A0A1L9AVL5</accession>
<dbReference type="AlphaFoldDB" id="A0A1L9AVL5"/>
<gene>
    <name evidence="1" type="ORF">BON30_45410</name>
</gene>
<reference evidence="2" key="1">
    <citation type="submission" date="2016-11" db="EMBL/GenBank/DDBJ databases">
        <authorList>
            <person name="Shukria A."/>
            <person name="Stevens D.C."/>
        </authorList>
    </citation>
    <scope>NUCLEOTIDE SEQUENCE [LARGE SCALE GENOMIC DNA]</scope>
    <source>
        <strain evidence="2">Cbfe23</strain>
    </source>
</reference>
<evidence type="ECO:0000313" key="1">
    <source>
        <dbReference type="EMBL" id="OJH34049.1"/>
    </source>
</evidence>
<dbReference type="RefSeq" id="WP_071904887.1">
    <property type="nucleotide sequence ID" value="NZ_MPIN01000023.1"/>
</dbReference>
<proteinExistence type="predicted"/>
<comment type="caution">
    <text evidence="1">The sequence shown here is derived from an EMBL/GenBank/DDBJ whole genome shotgun (WGS) entry which is preliminary data.</text>
</comment>